<dbReference type="SUPFAM" id="SSF55874">
    <property type="entry name" value="ATPase domain of HSP90 chaperone/DNA topoisomerase II/histidine kinase"/>
    <property type="match status" value="1"/>
</dbReference>
<proteinExistence type="predicted"/>
<evidence type="ECO:0000256" key="6">
    <source>
        <dbReference type="ARBA" id="ARBA00023012"/>
    </source>
</evidence>
<gene>
    <name evidence="8" type="ORF">CJ255_21990</name>
</gene>
<evidence type="ECO:0000256" key="5">
    <source>
        <dbReference type="ARBA" id="ARBA00022777"/>
    </source>
</evidence>
<keyword evidence="6" id="KW-0902">Two-component regulatory system</keyword>
<dbReference type="SMART" id="SM00387">
    <property type="entry name" value="HATPase_c"/>
    <property type="match status" value="1"/>
</dbReference>
<dbReference type="Gene3D" id="3.30.565.10">
    <property type="entry name" value="Histidine kinase-like ATPase, C-terminal domain"/>
    <property type="match status" value="1"/>
</dbReference>
<dbReference type="PRINTS" id="PR00344">
    <property type="entry name" value="BCTRLSENSOR"/>
</dbReference>
<dbReference type="InterPro" id="IPR004358">
    <property type="entry name" value="Sig_transdc_His_kin-like_C"/>
</dbReference>
<dbReference type="AlphaFoldDB" id="A0A2A6RDC3"/>
<dbReference type="InterPro" id="IPR050736">
    <property type="entry name" value="Sensor_HK_Regulatory"/>
</dbReference>
<dbReference type="PANTHER" id="PTHR43711">
    <property type="entry name" value="TWO-COMPONENT HISTIDINE KINASE"/>
    <property type="match status" value="1"/>
</dbReference>
<dbReference type="Proteomes" id="UP000220527">
    <property type="component" value="Unassembled WGS sequence"/>
</dbReference>
<evidence type="ECO:0000256" key="2">
    <source>
        <dbReference type="ARBA" id="ARBA00012438"/>
    </source>
</evidence>
<feature type="domain" description="Histidine kinase" evidence="7">
    <location>
        <begin position="1"/>
        <end position="170"/>
    </location>
</feature>
<dbReference type="EMBL" id="NQWI01000281">
    <property type="protein sequence ID" value="PDV98331.1"/>
    <property type="molecule type" value="Genomic_DNA"/>
</dbReference>
<dbReference type="FunFam" id="3.30.565.10:FF:000006">
    <property type="entry name" value="Sensor histidine kinase WalK"/>
    <property type="match status" value="1"/>
</dbReference>
<keyword evidence="3" id="KW-0597">Phosphoprotein</keyword>
<dbReference type="GO" id="GO:0000160">
    <property type="term" value="P:phosphorelay signal transduction system"/>
    <property type="evidence" value="ECO:0007669"/>
    <property type="project" value="UniProtKB-KW"/>
</dbReference>
<evidence type="ECO:0000313" key="8">
    <source>
        <dbReference type="EMBL" id="PDV98331.1"/>
    </source>
</evidence>
<reference evidence="9" key="1">
    <citation type="submission" date="2017-08" db="EMBL/GenBank/DDBJ databases">
        <authorList>
            <person name="Grouzdev D.S."/>
            <person name="Gaisin V.A."/>
            <person name="Rysina M.S."/>
            <person name="Gorlenko V.M."/>
        </authorList>
    </citation>
    <scope>NUCLEOTIDE SEQUENCE [LARGE SCALE GENOMIC DNA]</scope>
    <source>
        <strain evidence="9">Kir15-3F</strain>
    </source>
</reference>
<evidence type="ECO:0000256" key="3">
    <source>
        <dbReference type="ARBA" id="ARBA00022553"/>
    </source>
</evidence>
<evidence type="ECO:0000259" key="7">
    <source>
        <dbReference type="PROSITE" id="PS50109"/>
    </source>
</evidence>
<keyword evidence="5" id="KW-0418">Kinase</keyword>
<dbReference type="EC" id="2.7.13.3" evidence="2"/>
<organism evidence="8 9">
    <name type="scientific">Candidatus Viridilinea mediisalina</name>
    <dbReference type="NCBI Taxonomy" id="2024553"/>
    <lineage>
        <taxon>Bacteria</taxon>
        <taxon>Bacillati</taxon>
        <taxon>Chloroflexota</taxon>
        <taxon>Chloroflexia</taxon>
        <taxon>Chloroflexales</taxon>
        <taxon>Chloroflexineae</taxon>
        <taxon>Oscillochloridaceae</taxon>
        <taxon>Candidatus Viridilinea</taxon>
    </lineage>
</organism>
<dbReference type="PROSITE" id="PS50109">
    <property type="entry name" value="HIS_KIN"/>
    <property type="match status" value="1"/>
</dbReference>
<evidence type="ECO:0000256" key="1">
    <source>
        <dbReference type="ARBA" id="ARBA00000085"/>
    </source>
</evidence>
<dbReference type="InterPro" id="IPR036890">
    <property type="entry name" value="HATPase_C_sf"/>
</dbReference>
<dbReference type="PANTHER" id="PTHR43711:SF1">
    <property type="entry name" value="HISTIDINE KINASE 1"/>
    <property type="match status" value="1"/>
</dbReference>
<dbReference type="RefSeq" id="WP_097646202.1">
    <property type="nucleotide sequence ID" value="NZ_NQWI01000281.1"/>
</dbReference>
<dbReference type="InterPro" id="IPR005467">
    <property type="entry name" value="His_kinase_dom"/>
</dbReference>
<evidence type="ECO:0000256" key="4">
    <source>
        <dbReference type="ARBA" id="ARBA00022679"/>
    </source>
</evidence>
<keyword evidence="9" id="KW-1185">Reference proteome</keyword>
<dbReference type="InterPro" id="IPR003594">
    <property type="entry name" value="HATPase_dom"/>
</dbReference>
<protein>
    <recommendedName>
        <fullName evidence="2">histidine kinase</fullName>
        <ecNumber evidence="2">2.7.13.3</ecNumber>
    </recommendedName>
</protein>
<dbReference type="CDD" id="cd00075">
    <property type="entry name" value="HATPase"/>
    <property type="match status" value="1"/>
</dbReference>
<comment type="caution">
    <text evidence="8">The sequence shown here is derived from an EMBL/GenBank/DDBJ whole genome shotgun (WGS) entry which is preliminary data.</text>
</comment>
<name>A0A2A6RDC3_9CHLR</name>
<dbReference type="OrthoDB" id="152194at2"/>
<sequence>MLNELFDISRIEQGQLTIRAVPLDLSALLLTLVNAMQPDMPRHTLHTSGLELAQTILGDEVRLIQVFENLIKNAVKYSPFGGNVWIKLEASSNHVQVSVRDEGIGIPTVDLPHLFQCFYRASNSGRWRIAGTGIGLYVVAEILRRHGASIRVQSIEGAGSDFVVQLPLVDSG</sequence>
<comment type="catalytic activity">
    <reaction evidence="1">
        <text>ATP + protein L-histidine = ADP + protein N-phospho-L-histidine.</text>
        <dbReference type="EC" id="2.7.13.3"/>
    </reaction>
</comment>
<accession>A0A2A6RDC3</accession>
<evidence type="ECO:0000313" key="9">
    <source>
        <dbReference type="Proteomes" id="UP000220527"/>
    </source>
</evidence>
<keyword evidence="4" id="KW-0808">Transferase</keyword>
<dbReference type="GO" id="GO:0004673">
    <property type="term" value="F:protein histidine kinase activity"/>
    <property type="evidence" value="ECO:0007669"/>
    <property type="project" value="UniProtKB-EC"/>
</dbReference>
<dbReference type="Pfam" id="PF02518">
    <property type="entry name" value="HATPase_c"/>
    <property type="match status" value="1"/>
</dbReference>